<evidence type="ECO:0000313" key="2">
    <source>
        <dbReference type="Proteomes" id="UP000316167"/>
    </source>
</evidence>
<dbReference type="AlphaFoldDB" id="A0A562SA33"/>
<name>A0A562SA33_9BACT</name>
<keyword evidence="2" id="KW-1185">Reference proteome</keyword>
<protein>
    <submittedName>
        <fullName evidence="1">Uncharacterized protein</fullName>
    </submittedName>
</protein>
<evidence type="ECO:0000313" key="1">
    <source>
        <dbReference type="EMBL" id="TWI77983.1"/>
    </source>
</evidence>
<organism evidence="1 2">
    <name type="scientific">Lacibacter cauensis</name>
    <dbReference type="NCBI Taxonomy" id="510947"/>
    <lineage>
        <taxon>Bacteria</taxon>
        <taxon>Pseudomonadati</taxon>
        <taxon>Bacteroidota</taxon>
        <taxon>Chitinophagia</taxon>
        <taxon>Chitinophagales</taxon>
        <taxon>Chitinophagaceae</taxon>
        <taxon>Lacibacter</taxon>
    </lineage>
</organism>
<dbReference type="Proteomes" id="UP000316167">
    <property type="component" value="Unassembled WGS sequence"/>
</dbReference>
<accession>A0A562SA33</accession>
<gene>
    <name evidence="1" type="ORF">IQ13_4226</name>
</gene>
<dbReference type="EMBL" id="VLLE01000008">
    <property type="protein sequence ID" value="TWI77983.1"/>
    <property type="molecule type" value="Genomic_DNA"/>
</dbReference>
<reference evidence="1 2" key="1">
    <citation type="journal article" date="2015" name="Stand. Genomic Sci.">
        <title>Genomic Encyclopedia of Bacterial and Archaeal Type Strains, Phase III: the genomes of soil and plant-associated and newly described type strains.</title>
        <authorList>
            <person name="Whitman W.B."/>
            <person name="Woyke T."/>
            <person name="Klenk H.P."/>
            <person name="Zhou Y."/>
            <person name="Lilburn T.G."/>
            <person name="Beck B.J."/>
            <person name="De Vos P."/>
            <person name="Vandamme P."/>
            <person name="Eisen J.A."/>
            <person name="Garrity G."/>
            <person name="Hugenholtz P."/>
            <person name="Kyrpides N.C."/>
        </authorList>
    </citation>
    <scope>NUCLEOTIDE SEQUENCE [LARGE SCALE GENOMIC DNA]</scope>
    <source>
        <strain evidence="1 2">CGMCC 1.7271</strain>
    </source>
</reference>
<sequence length="91" mass="10182">MTANVHSFAVGGAILLRRPRRRVLNGVTKDKILFKSQIDKSQPVQKLNSITGDDRRFASPPAAAKLHVGCCFLCFSINHKIGKCIRRQIYC</sequence>
<comment type="caution">
    <text evidence="1">The sequence shown here is derived from an EMBL/GenBank/DDBJ whole genome shotgun (WGS) entry which is preliminary data.</text>
</comment>
<proteinExistence type="predicted"/>